<evidence type="ECO:0000259" key="10">
    <source>
        <dbReference type="Pfam" id="PF23358"/>
    </source>
</evidence>
<name>A0AAW1NR73_9CHLO</name>
<dbReference type="PANTHER" id="PTHR10830:SF0">
    <property type="entry name" value="DOLICHYL-DIPHOSPHOOLIGOSACCHARIDE--PROTEIN GLYCOSYLTRANSFERASE 48 KDA SUBUNIT"/>
    <property type="match status" value="1"/>
</dbReference>
<dbReference type="InterPro" id="IPR005013">
    <property type="entry name" value="DDOST_48_kDa_subunit"/>
</dbReference>
<keyword evidence="4 8" id="KW-0812">Transmembrane</keyword>
<keyword evidence="5 8" id="KW-0256">Endoplasmic reticulum</keyword>
<feature type="transmembrane region" description="Helical" evidence="8">
    <location>
        <begin position="404"/>
        <end position="426"/>
    </location>
</feature>
<comment type="subunit">
    <text evidence="8">Component of the oligosaccharyltransferase (OST) complex.</text>
</comment>
<feature type="domain" description="OST48 N-terminal" evidence="9">
    <location>
        <begin position="25"/>
        <end position="276"/>
    </location>
</feature>
<comment type="similarity">
    <text evidence="3 8">Belongs to the DDOST 48 kDa subunit family.</text>
</comment>
<feature type="chain" id="PRO_5043106671" description="Dolichyl-diphosphooligosaccharide--protein glycosyltransferase 48 kDa subunit" evidence="8">
    <location>
        <begin position="23"/>
        <end position="428"/>
    </location>
</feature>
<comment type="pathway">
    <text evidence="2 8">Protein modification; protein glycosylation.</text>
</comment>
<evidence type="ECO:0000256" key="5">
    <source>
        <dbReference type="ARBA" id="ARBA00022824"/>
    </source>
</evidence>
<dbReference type="Proteomes" id="UP001465755">
    <property type="component" value="Unassembled WGS sequence"/>
</dbReference>
<evidence type="ECO:0000256" key="1">
    <source>
        <dbReference type="ARBA" id="ARBA00004479"/>
    </source>
</evidence>
<dbReference type="Pfam" id="PF03345">
    <property type="entry name" value="OST48_N"/>
    <property type="match status" value="1"/>
</dbReference>
<evidence type="ECO:0000256" key="4">
    <source>
        <dbReference type="ARBA" id="ARBA00022692"/>
    </source>
</evidence>
<sequence length="428" mass="46774">MARLALVLLALLVATLVAPIRGDKEVLVLVENTNYASTHSLFFAQLSDAGYQLDVRAADDKTLRLRDWDTWIYSKLIIFASAIHDYGGAVDSELILEFIDSGHDLLIAVDSHVSDELRGLIGDLGVDVEPKGSAVRDHVGYVQSGGEVDHTVIASGEYGAIDGLFSSGPPEASTVFQGIGMSIPSDSKQVLNALGGSSTTFSALHETAITDAPNVAAAELALVAAIQARNNGRVVVAGSTAMFSNAFWRGPLQQHLGTKHAAPGNRELCIALVQWVFHLRGQLWTSGLRHHRVGETQTPAHYRVSDELEVSLDIKELVGGVWQPYQATDVQVEFVMLDPYVRQTLSPTANGTFSTTINVPDVYGVFKFVVDYARAGYSTLELSEQVPVRPFRHNEYERFIPSAYPYYVSVLSLMAAFVLLDFLFLYRK</sequence>
<evidence type="ECO:0000256" key="3">
    <source>
        <dbReference type="ARBA" id="ARBA00008743"/>
    </source>
</evidence>
<feature type="domain" description="OST48 middle" evidence="10">
    <location>
        <begin position="290"/>
        <end position="427"/>
    </location>
</feature>
<dbReference type="AlphaFoldDB" id="A0AAW1NR73"/>
<evidence type="ECO:0000256" key="8">
    <source>
        <dbReference type="RuleBase" id="RU361142"/>
    </source>
</evidence>
<evidence type="ECO:0000313" key="12">
    <source>
        <dbReference type="Proteomes" id="UP001465755"/>
    </source>
</evidence>
<keyword evidence="8" id="KW-0732">Signal</keyword>
<gene>
    <name evidence="11" type="ORF">WJX73_004381</name>
</gene>
<dbReference type="PANTHER" id="PTHR10830">
    <property type="entry name" value="DOLICHYL-DIPHOSPHOOLIGOSACCHARIDE--PROTEIN GLYCOSYLTRANSFERASE 48 KDA SUBUNIT"/>
    <property type="match status" value="1"/>
</dbReference>
<evidence type="ECO:0000256" key="7">
    <source>
        <dbReference type="ARBA" id="ARBA00023136"/>
    </source>
</evidence>
<accession>A0AAW1NR73</accession>
<organism evidence="11 12">
    <name type="scientific">Symbiochloris irregularis</name>
    <dbReference type="NCBI Taxonomy" id="706552"/>
    <lineage>
        <taxon>Eukaryota</taxon>
        <taxon>Viridiplantae</taxon>
        <taxon>Chlorophyta</taxon>
        <taxon>core chlorophytes</taxon>
        <taxon>Trebouxiophyceae</taxon>
        <taxon>Trebouxiales</taxon>
        <taxon>Trebouxiaceae</taxon>
        <taxon>Symbiochloris</taxon>
    </lineage>
</organism>
<protein>
    <recommendedName>
        <fullName evidence="8">Dolichyl-diphosphooligosaccharide--protein glycosyltransferase 48 kDa subunit</fullName>
        <shortName evidence="8">Oligosaccharyl transferase 48 kDa subunit</shortName>
    </recommendedName>
</protein>
<evidence type="ECO:0000259" key="9">
    <source>
        <dbReference type="Pfam" id="PF03345"/>
    </source>
</evidence>
<comment type="caution">
    <text evidence="11">The sequence shown here is derived from an EMBL/GenBank/DDBJ whole genome shotgun (WGS) entry which is preliminary data.</text>
</comment>
<evidence type="ECO:0000313" key="11">
    <source>
        <dbReference type="EMBL" id="KAK9794636.1"/>
    </source>
</evidence>
<dbReference type="EMBL" id="JALJOQ010000136">
    <property type="protein sequence ID" value="KAK9794636.1"/>
    <property type="molecule type" value="Genomic_DNA"/>
</dbReference>
<comment type="function">
    <text evidence="8">Subunit of the oligosaccharyl transferase (OST) complex that catalyzes the initial transfer of a defined glycan (Glc(3)Man(9)GlcNAc(2) in eukaryotes) from the lipid carrier dolichol-pyrophosphate to an asparagine residue within an Asn-X-Ser/Thr consensus motif in nascent polypeptide chains, the first step in protein N-glycosylation. N-glycosylation occurs cotranslationally and the complex associates with the Sec61 complex at the channel-forming translocon complex that mediates protein translocation across the endoplasmic reticulum (ER).</text>
</comment>
<dbReference type="Pfam" id="PF23358">
    <property type="entry name" value="OST48_MD"/>
    <property type="match status" value="1"/>
</dbReference>
<keyword evidence="7 8" id="KW-0472">Membrane</keyword>
<dbReference type="GO" id="GO:0018279">
    <property type="term" value="P:protein N-linked glycosylation via asparagine"/>
    <property type="evidence" value="ECO:0007669"/>
    <property type="project" value="UniProtKB-UniRule"/>
</dbReference>
<evidence type="ECO:0000256" key="6">
    <source>
        <dbReference type="ARBA" id="ARBA00022989"/>
    </source>
</evidence>
<evidence type="ECO:0000256" key="2">
    <source>
        <dbReference type="ARBA" id="ARBA00004922"/>
    </source>
</evidence>
<keyword evidence="6 8" id="KW-1133">Transmembrane helix</keyword>
<dbReference type="InterPro" id="IPR055457">
    <property type="entry name" value="OST48_N"/>
</dbReference>
<reference evidence="11 12" key="1">
    <citation type="journal article" date="2024" name="Nat. Commun.">
        <title>Phylogenomics reveals the evolutionary origins of lichenization in chlorophyte algae.</title>
        <authorList>
            <person name="Puginier C."/>
            <person name="Libourel C."/>
            <person name="Otte J."/>
            <person name="Skaloud P."/>
            <person name="Haon M."/>
            <person name="Grisel S."/>
            <person name="Petersen M."/>
            <person name="Berrin J.G."/>
            <person name="Delaux P.M."/>
            <person name="Dal Grande F."/>
            <person name="Keller J."/>
        </authorList>
    </citation>
    <scope>NUCLEOTIDE SEQUENCE [LARGE SCALE GENOMIC DNA]</scope>
    <source>
        <strain evidence="11 12">SAG 2036</strain>
    </source>
</reference>
<keyword evidence="12" id="KW-1185">Reference proteome</keyword>
<comment type="subcellular location">
    <subcellularLocation>
        <location evidence="8">Endoplasmic reticulum membrane</location>
        <topology evidence="8">Single-pass type I membrane protein</topology>
    </subcellularLocation>
    <subcellularLocation>
        <location evidence="1">Membrane</location>
        <topology evidence="1">Single-pass type I membrane protein</topology>
    </subcellularLocation>
</comment>
<feature type="signal peptide" evidence="8">
    <location>
        <begin position="1"/>
        <end position="22"/>
    </location>
</feature>
<dbReference type="InterPro" id="IPR055459">
    <property type="entry name" value="OST48_MD"/>
</dbReference>
<proteinExistence type="inferred from homology"/>
<dbReference type="GO" id="GO:0008250">
    <property type="term" value="C:oligosaccharyltransferase complex"/>
    <property type="evidence" value="ECO:0007669"/>
    <property type="project" value="TreeGrafter"/>
</dbReference>